<dbReference type="EMBL" id="LR798359">
    <property type="protein sequence ID" value="CAB5225923.1"/>
    <property type="molecule type" value="Genomic_DNA"/>
</dbReference>
<gene>
    <name evidence="2" type="ORF">UFOVP640_8</name>
    <name evidence="3" type="ORF">UFOVP759_12</name>
</gene>
<protein>
    <submittedName>
        <fullName evidence="2">Uncharacterized protein</fullName>
    </submittedName>
</protein>
<accession>A0A6J5N5A6</accession>
<sequence>MNYSTEEIMSMVANAREQVVAREQVIADDNSREVYKDKKIKRQKYVSRLSEETESLTSSPLETSSREVSPEGLEGLCSQEKEVSVITPARTTPRITGISMQHVRTEHGIKINVAIQDEADAKQGLYSEITAELKRHGRLRELKRYAHDDYEFEQLYIGTINELKELSPAQGKRIAIGRLHERGVRGKWVANMFVFANLDESGTLVTSALININGQEYEVVLNGELSPNQERLYHSTGIYGNLASTRPAPTLATLKRKTFNP</sequence>
<evidence type="ECO:0000256" key="1">
    <source>
        <dbReference type="SAM" id="MobiDB-lite"/>
    </source>
</evidence>
<evidence type="ECO:0000313" key="3">
    <source>
        <dbReference type="EMBL" id="CAB5225923.1"/>
    </source>
</evidence>
<name>A0A6J5N5A6_9CAUD</name>
<evidence type="ECO:0000313" key="2">
    <source>
        <dbReference type="EMBL" id="CAB4153577.1"/>
    </source>
</evidence>
<dbReference type="EMBL" id="LR796599">
    <property type="protein sequence ID" value="CAB4153577.1"/>
    <property type="molecule type" value="Genomic_DNA"/>
</dbReference>
<proteinExistence type="predicted"/>
<reference evidence="2" key="1">
    <citation type="submission" date="2020-04" db="EMBL/GenBank/DDBJ databases">
        <authorList>
            <person name="Chiriac C."/>
            <person name="Salcher M."/>
            <person name="Ghai R."/>
            <person name="Kavagutti S V."/>
        </authorList>
    </citation>
    <scope>NUCLEOTIDE SEQUENCE</scope>
</reference>
<feature type="region of interest" description="Disordered" evidence="1">
    <location>
        <begin position="47"/>
        <end position="73"/>
    </location>
</feature>
<organism evidence="2">
    <name type="scientific">uncultured Caudovirales phage</name>
    <dbReference type="NCBI Taxonomy" id="2100421"/>
    <lineage>
        <taxon>Viruses</taxon>
        <taxon>Duplodnaviria</taxon>
        <taxon>Heunggongvirae</taxon>
        <taxon>Uroviricota</taxon>
        <taxon>Caudoviricetes</taxon>
        <taxon>Peduoviridae</taxon>
        <taxon>Maltschvirus</taxon>
        <taxon>Maltschvirus maltsch</taxon>
    </lineage>
</organism>